<comment type="caution">
    <text evidence="1">The sequence shown here is derived from an EMBL/GenBank/DDBJ whole genome shotgun (WGS) entry which is preliminary data.</text>
</comment>
<accession>A0AAE0F920</accession>
<dbReference type="Proteomes" id="UP001190700">
    <property type="component" value="Unassembled WGS sequence"/>
</dbReference>
<evidence type="ECO:0000313" key="1">
    <source>
        <dbReference type="EMBL" id="KAK3255308.1"/>
    </source>
</evidence>
<reference evidence="1 2" key="1">
    <citation type="journal article" date="2015" name="Genome Biol. Evol.">
        <title>Comparative Genomics of a Bacterivorous Green Alga Reveals Evolutionary Causalities and Consequences of Phago-Mixotrophic Mode of Nutrition.</title>
        <authorList>
            <person name="Burns J.A."/>
            <person name="Paasch A."/>
            <person name="Narechania A."/>
            <person name="Kim E."/>
        </authorList>
    </citation>
    <scope>NUCLEOTIDE SEQUENCE [LARGE SCALE GENOMIC DNA]</scope>
    <source>
        <strain evidence="1 2">PLY_AMNH</strain>
    </source>
</reference>
<sequence>MAFQHLNGRPELQGHFGPRFEACVKLGVALARGGSAAMPAEEELSVSDILEKKLLSYEFREAGIGCECCSCDLHVMRTAVTAALLESQNMLADSDNNGRWSAAEWEDLLEVVVDQVHILFLVLHF</sequence>
<gene>
    <name evidence="1" type="ORF">CYMTET_35503</name>
</gene>
<organism evidence="1 2">
    <name type="scientific">Cymbomonas tetramitiformis</name>
    <dbReference type="NCBI Taxonomy" id="36881"/>
    <lineage>
        <taxon>Eukaryota</taxon>
        <taxon>Viridiplantae</taxon>
        <taxon>Chlorophyta</taxon>
        <taxon>Pyramimonadophyceae</taxon>
        <taxon>Pyramimonadales</taxon>
        <taxon>Pyramimonadaceae</taxon>
        <taxon>Cymbomonas</taxon>
    </lineage>
</organism>
<dbReference type="AlphaFoldDB" id="A0AAE0F920"/>
<keyword evidence="2" id="KW-1185">Reference proteome</keyword>
<name>A0AAE0F920_9CHLO</name>
<dbReference type="EMBL" id="LGRX02022750">
    <property type="protein sequence ID" value="KAK3255308.1"/>
    <property type="molecule type" value="Genomic_DNA"/>
</dbReference>
<protein>
    <submittedName>
        <fullName evidence="1">Uncharacterized protein</fullName>
    </submittedName>
</protein>
<proteinExistence type="predicted"/>
<evidence type="ECO:0000313" key="2">
    <source>
        <dbReference type="Proteomes" id="UP001190700"/>
    </source>
</evidence>